<evidence type="ECO:0000256" key="1">
    <source>
        <dbReference type="SAM" id="SignalP"/>
    </source>
</evidence>
<feature type="signal peptide" evidence="1">
    <location>
        <begin position="1"/>
        <end position="17"/>
    </location>
</feature>
<name>A0A2V1DCV6_9PLEO</name>
<dbReference type="OrthoDB" id="3771832at2759"/>
<proteinExistence type="predicted"/>
<evidence type="ECO:0008006" key="4">
    <source>
        <dbReference type="Google" id="ProtNLM"/>
    </source>
</evidence>
<keyword evidence="1" id="KW-0732">Signal</keyword>
<feature type="chain" id="PRO_5016177875" description="Ubiquitin 3 binding protein But2 C-terminal domain-containing protein" evidence="1">
    <location>
        <begin position="18"/>
        <end position="203"/>
    </location>
</feature>
<dbReference type="Proteomes" id="UP000244855">
    <property type="component" value="Unassembled WGS sequence"/>
</dbReference>
<organism evidence="2 3">
    <name type="scientific">Periconia macrospinosa</name>
    <dbReference type="NCBI Taxonomy" id="97972"/>
    <lineage>
        <taxon>Eukaryota</taxon>
        <taxon>Fungi</taxon>
        <taxon>Dikarya</taxon>
        <taxon>Ascomycota</taxon>
        <taxon>Pezizomycotina</taxon>
        <taxon>Dothideomycetes</taxon>
        <taxon>Pleosporomycetidae</taxon>
        <taxon>Pleosporales</taxon>
        <taxon>Massarineae</taxon>
        <taxon>Periconiaceae</taxon>
        <taxon>Periconia</taxon>
    </lineage>
</organism>
<evidence type="ECO:0000313" key="3">
    <source>
        <dbReference type="Proteomes" id="UP000244855"/>
    </source>
</evidence>
<reference evidence="2 3" key="1">
    <citation type="journal article" date="2018" name="Sci. Rep.">
        <title>Comparative genomics provides insights into the lifestyle and reveals functional heterogeneity of dark septate endophytic fungi.</title>
        <authorList>
            <person name="Knapp D.G."/>
            <person name="Nemeth J.B."/>
            <person name="Barry K."/>
            <person name="Hainaut M."/>
            <person name="Henrissat B."/>
            <person name="Johnson J."/>
            <person name="Kuo A."/>
            <person name="Lim J.H.P."/>
            <person name="Lipzen A."/>
            <person name="Nolan M."/>
            <person name="Ohm R.A."/>
            <person name="Tamas L."/>
            <person name="Grigoriev I.V."/>
            <person name="Spatafora J.W."/>
            <person name="Nagy L.G."/>
            <person name="Kovacs G.M."/>
        </authorList>
    </citation>
    <scope>NUCLEOTIDE SEQUENCE [LARGE SCALE GENOMIC DNA]</scope>
    <source>
        <strain evidence="2 3">DSE2036</strain>
    </source>
</reference>
<evidence type="ECO:0000313" key="2">
    <source>
        <dbReference type="EMBL" id="PVH95976.1"/>
    </source>
</evidence>
<sequence>MLCKPLFLFIALGEALSLTSQVPKSRASTRVNGTLTSFTLLEGSGCPAGTYKAQPFEPGKLLNTYVEFDSFVYNSTTSSSPLTCTLSIDFEFVFPESGEAEVVVIASSSVEAKYEEGDDDRTTNFVLQHDQVAVAGSEEISGVVQWAMVKDGVERANVGAGLLPTGNAGDIALGTLRTEFSLFTSFGPGEFAVSQIAIGFGLT</sequence>
<protein>
    <recommendedName>
        <fullName evidence="4">Ubiquitin 3 binding protein But2 C-terminal domain-containing protein</fullName>
    </recommendedName>
</protein>
<keyword evidence="3" id="KW-1185">Reference proteome</keyword>
<dbReference type="EMBL" id="KZ805478">
    <property type="protein sequence ID" value="PVH95976.1"/>
    <property type="molecule type" value="Genomic_DNA"/>
</dbReference>
<dbReference type="AlphaFoldDB" id="A0A2V1DCV6"/>
<gene>
    <name evidence="2" type="ORF">DM02DRAFT_659634</name>
</gene>
<accession>A0A2V1DCV6</accession>